<keyword evidence="2" id="KW-1185">Reference proteome</keyword>
<dbReference type="Proteomes" id="UP000069205">
    <property type="component" value="Chromosome"/>
</dbReference>
<name>A0A0K2GB16_NITMO</name>
<protein>
    <submittedName>
        <fullName evidence="1">Uncharacterized protein</fullName>
    </submittedName>
</protein>
<evidence type="ECO:0000313" key="1">
    <source>
        <dbReference type="EMBL" id="ALA58059.1"/>
    </source>
</evidence>
<dbReference type="AlphaFoldDB" id="A0A0K2GB16"/>
<sequence length="64" mass="7457">MDSCYLAALHYYLCGLMTQDLRLETVHVEGALDKFAWYRYRLSESAVTLIHAHRLCRSKIPGLR</sequence>
<dbReference type="EMBL" id="CP011801">
    <property type="protein sequence ID" value="ALA58059.1"/>
    <property type="molecule type" value="Genomic_DNA"/>
</dbReference>
<dbReference type="STRING" id="42253.NITMOv2_1635"/>
<organism evidence="1 2">
    <name type="scientific">Nitrospira moscoviensis</name>
    <dbReference type="NCBI Taxonomy" id="42253"/>
    <lineage>
        <taxon>Bacteria</taxon>
        <taxon>Pseudomonadati</taxon>
        <taxon>Nitrospirota</taxon>
        <taxon>Nitrospiria</taxon>
        <taxon>Nitrospirales</taxon>
        <taxon>Nitrospiraceae</taxon>
        <taxon>Nitrospira</taxon>
    </lineage>
</organism>
<dbReference type="PATRIC" id="fig|42253.5.peg.1608"/>
<evidence type="ECO:0000313" key="2">
    <source>
        <dbReference type="Proteomes" id="UP000069205"/>
    </source>
</evidence>
<reference evidence="1 2" key="1">
    <citation type="journal article" date="2015" name="Proc. Natl. Acad. Sci. U.S.A.">
        <title>Expanded metabolic versatility of ubiquitous nitrite-oxidizing bacteria from the genus Nitrospira.</title>
        <authorList>
            <person name="Koch H."/>
            <person name="Lucker S."/>
            <person name="Albertsen M."/>
            <person name="Kitzinger K."/>
            <person name="Herbold C."/>
            <person name="Spieck E."/>
            <person name="Nielsen P.H."/>
            <person name="Wagner M."/>
            <person name="Daims H."/>
        </authorList>
    </citation>
    <scope>NUCLEOTIDE SEQUENCE [LARGE SCALE GENOMIC DNA]</scope>
    <source>
        <strain evidence="1 2">NSP M-1</strain>
    </source>
</reference>
<accession>A0A0K2GB16</accession>
<gene>
    <name evidence="1" type="ORF">NITMOv2_1635</name>
</gene>
<proteinExistence type="predicted"/>
<dbReference type="KEGG" id="nmv:NITMOv2_1635"/>